<accession>A0A2N9IFY0</accession>
<protein>
    <submittedName>
        <fullName evidence="2">Uncharacterized protein</fullName>
    </submittedName>
</protein>
<evidence type="ECO:0000313" key="2">
    <source>
        <dbReference type="EMBL" id="SPD22973.1"/>
    </source>
</evidence>
<evidence type="ECO:0000256" key="1">
    <source>
        <dbReference type="SAM" id="MobiDB-lite"/>
    </source>
</evidence>
<dbReference type="AlphaFoldDB" id="A0A2N9IFY0"/>
<feature type="compositionally biased region" description="Basic residues" evidence="1">
    <location>
        <begin position="253"/>
        <end position="263"/>
    </location>
</feature>
<reference evidence="2" key="1">
    <citation type="submission" date="2018-02" db="EMBL/GenBank/DDBJ databases">
        <authorList>
            <person name="Cohen D.B."/>
            <person name="Kent A.D."/>
        </authorList>
    </citation>
    <scope>NUCLEOTIDE SEQUENCE</scope>
</reference>
<gene>
    <name evidence="2" type="ORF">FSB_LOCUS50855</name>
</gene>
<sequence length="263" mass="30285">MKLSLVRKISEWVGRTNDVGRDHRRQYASHALFTIVKLAPYGLRTMALTSMLRWITFPKVVDEECYPEALAVAALAGFFLARNFSEVDVMVLDVIGRINKENPVPMILGETLNGLDDLKEGMNSVDLFPTARRFTEVAKNIIPKDIKTSFYYPSRIKRQWGHIQSIPKEVKPCYVDTWTHCFLDRLANTWARGSRSMDFVEPFSEDPDYSYAIWIEGDILKASTDVVYVENMKNKAMGLNDSSKDEEEESPSVKRRRYNDHTM</sequence>
<organism evidence="2">
    <name type="scientific">Fagus sylvatica</name>
    <name type="common">Beechnut</name>
    <dbReference type="NCBI Taxonomy" id="28930"/>
    <lineage>
        <taxon>Eukaryota</taxon>
        <taxon>Viridiplantae</taxon>
        <taxon>Streptophyta</taxon>
        <taxon>Embryophyta</taxon>
        <taxon>Tracheophyta</taxon>
        <taxon>Spermatophyta</taxon>
        <taxon>Magnoliopsida</taxon>
        <taxon>eudicotyledons</taxon>
        <taxon>Gunneridae</taxon>
        <taxon>Pentapetalae</taxon>
        <taxon>rosids</taxon>
        <taxon>fabids</taxon>
        <taxon>Fagales</taxon>
        <taxon>Fagaceae</taxon>
        <taxon>Fagus</taxon>
    </lineage>
</organism>
<name>A0A2N9IFY0_FAGSY</name>
<dbReference type="EMBL" id="OIVN01005556">
    <property type="protein sequence ID" value="SPD22973.1"/>
    <property type="molecule type" value="Genomic_DNA"/>
</dbReference>
<feature type="region of interest" description="Disordered" evidence="1">
    <location>
        <begin position="238"/>
        <end position="263"/>
    </location>
</feature>
<proteinExistence type="predicted"/>